<name>A0ABD3SSV4_9STRA</name>
<dbReference type="InterPro" id="IPR029044">
    <property type="entry name" value="Nucleotide-diphossugar_trans"/>
</dbReference>
<dbReference type="SUPFAM" id="SSF53448">
    <property type="entry name" value="Nucleotide-diphospho-sugar transferases"/>
    <property type="match status" value="1"/>
</dbReference>
<sequence>MISFTNRRCVLPLVLAIAFFLERQNALLSCLGGARPGKRSGGDTYAPNDWADHQTFEHVQSANDLNRFHTCPMPEEDEWLLTKVTNSGGNIPKYLHKVILTTTGGFPEYVPGILNMMKNDELRSKASKRHDWTGSIEEAHLSWKIRNPDYEIRYYDLHYCRLYLRQFFHPLFLRAFDCIEAFAGKANLFRYLVVYREGGFYSDWKQLCLKDDLLDFISENRGTDQPRWDKPASGDTEWFSAWGNGNRMQNAFFGAMPKSPILAEAIRFALHNIQRRADLESGADSLQMTGVGVLYKAVLKVAKSLDGVRFGTYHYGDNKVFRYRNETIIKHKCSKCGQDQAWSEGNDYTMKLKIGEYFCPDAPSLFLPGDNGTKPAVLRRLCFW</sequence>
<dbReference type="Pfam" id="PF04488">
    <property type="entry name" value="Gly_transf_sug"/>
    <property type="match status" value="1"/>
</dbReference>
<protein>
    <submittedName>
        <fullName evidence="3">Uncharacterized protein</fullName>
    </submittedName>
</protein>
<comment type="caution">
    <text evidence="3">The sequence shown here is derived from an EMBL/GenBank/DDBJ whole genome shotgun (WGS) entry which is preliminary data.</text>
</comment>
<keyword evidence="2" id="KW-0732">Signal</keyword>
<organism evidence="3 4">
    <name type="scientific">Cyclostephanos tholiformis</name>
    <dbReference type="NCBI Taxonomy" id="382380"/>
    <lineage>
        <taxon>Eukaryota</taxon>
        <taxon>Sar</taxon>
        <taxon>Stramenopiles</taxon>
        <taxon>Ochrophyta</taxon>
        <taxon>Bacillariophyta</taxon>
        <taxon>Coscinodiscophyceae</taxon>
        <taxon>Thalassiosirophycidae</taxon>
        <taxon>Stephanodiscales</taxon>
        <taxon>Stephanodiscaceae</taxon>
        <taxon>Cyclostephanos</taxon>
    </lineage>
</organism>
<proteinExistence type="predicted"/>
<dbReference type="GO" id="GO:0006688">
    <property type="term" value="P:glycosphingolipid biosynthetic process"/>
    <property type="evidence" value="ECO:0007669"/>
    <property type="project" value="UniProtKB-ARBA"/>
</dbReference>
<dbReference type="GO" id="GO:0006673">
    <property type="term" value="P:inositol phosphoceramide metabolic process"/>
    <property type="evidence" value="ECO:0007669"/>
    <property type="project" value="UniProtKB-ARBA"/>
</dbReference>
<dbReference type="InterPro" id="IPR051706">
    <property type="entry name" value="Glycosyltransferase_domain"/>
</dbReference>
<reference evidence="3 4" key="1">
    <citation type="submission" date="2024-10" db="EMBL/GenBank/DDBJ databases">
        <title>Updated reference genomes for cyclostephanoid diatoms.</title>
        <authorList>
            <person name="Roberts W.R."/>
            <person name="Alverson A.J."/>
        </authorList>
    </citation>
    <scope>NUCLEOTIDE SEQUENCE [LARGE SCALE GENOMIC DNA]</scope>
    <source>
        <strain evidence="3 4">AJA228-03</strain>
    </source>
</reference>
<accession>A0ABD3SSV4</accession>
<evidence type="ECO:0000256" key="1">
    <source>
        <dbReference type="ARBA" id="ARBA00022679"/>
    </source>
</evidence>
<dbReference type="EMBL" id="JALLPB020000001">
    <property type="protein sequence ID" value="KAL3827704.1"/>
    <property type="molecule type" value="Genomic_DNA"/>
</dbReference>
<gene>
    <name evidence="3" type="ORF">ACHAXA_000577</name>
</gene>
<dbReference type="Gene3D" id="3.90.550.20">
    <property type="match status" value="1"/>
</dbReference>
<evidence type="ECO:0000313" key="4">
    <source>
        <dbReference type="Proteomes" id="UP001530377"/>
    </source>
</evidence>
<feature type="chain" id="PRO_5044778692" evidence="2">
    <location>
        <begin position="27"/>
        <end position="384"/>
    </location>
</feature>
<dbReference type="Proteomes" id="UP001530377">
    <property type="component" value="Unassembled WGS sequence"/>
</dbReference>
<dbReference type="InterPro" id="IPR007577">
    <property type="entry name" value="GlycoTrfase_DXD_sugar-bd_CS"/>
</dbReference>
<keyword evidence="4" id="KW-1185">Reference proteome</keyword>
<dbReference type="PANTHER" id="PTHR32385:SF15">
    <property type="entry name" value="INOSITOL PHOSPHOCERAMIDE MANNOSYLTRANSFERASE 1"/>
    <property type="match status" value="1"/>
</dbReference>
<dbReference type="PANTHER" id="PTHR32385">
    <property type="entry name" value="MANNOSYL PHOSPHORYLINOSITOL CERAMIDE SYNTHASE"/>
    <property type="match status" value="1"/>
</dbReference>
<evidence type="ECO:0000256" key="2">
    <source>
        <dbReference type="SAM" id="SignalP"/>
    </source>
</evidence>
<feature type="signal peptide" evidence="2">
    <location>
        <begin position="1"/>
        <end position="26"/>
    </location>
</feature>
<evidence type="ECO:0000313" key="3">
    <source>
        <dbReference type="EMBL" id="KAL3827704.1"/>
    </source>
</evidence>
<dbReference type="GO" id="GO:0016740">
    <property type="term" value="F:transferase activity"/>
    <property type="evidence" value="ECO:0007669"/>
    <property type="project" value="UniProtKB-KW"/>
</dbReference>
<dbReference type="AlphaFoldDB" id="A0ABD3SSV4"/>
<keyword evidence="1" id="KW-0808">Transferase</keyword>
<dbReference type="GO" id="GO:0016020">
    <property type="term" value="C:membrane"/>
    <property type="evidence" value="ECO:0007669"/>
    <property type="project" value="GOC"/>
</dbReference>